<dbReference type="Pfam" id="PF00117">
    <property type="entry name" value="GATase"/>
    <property type="match status" value="1"/>
</dbReference>
<proteinExistence type="predicted"/>
<evidence type="ECO:0000259" key="1">
    <source>
        <dbReference type="Pfam" id="PF00117"/>
    </source>
</evidence>
<dbReference type="AlphaFoldDB" id="A0A6J6CY68"/>
<sequence length="240" mass="27107">MKALFVQHDHVSPLGPVGERFQQLGFEVETFLVVPEDKYREPNIEVEFPDYSNYDVIIPLGSPWGAWDDACIGNWLQPELNWIKAAIEADVPVLGICFGGQLMARALGGSVAPGPRPELGWTYIFSDQQDLVSNGPWFQFHYDYWKVPPGAKEIARTALASQAFTYRKSLALQFHPELDVEVLEGWLIWDGNDELAEDGQDPKVVMEQTKALTAESRQRAFELVDNFLEKIAQVKPKKSL</sequence>
<evidence type="ECO:0000313" key="2">
    <source>
        <dbReference type="EMBL" id="CAB4556085.1"/>
    </source>
</evidence>
<dbReference type="CDD" id="cd01741">
    <property type="entry name" value="GATase1_1"/>
    <property type="match status" value="1"/>
</dbReference>
<dbReference type="SUPFAM" id="SSF52317">
    <property type="entry name" value="Class I glutamine amidotransferase-like"/>
    <property type="match status" value="1"/>
</dbReference>
<dbReference type="Gene3D" id="3.40.50.880">
    <property type="match status" value="1"/>
</dbReference>
<name>A0A6J6CY68_9ZZZZ</name>
<protein>
    <submittedName>
        <fullName evidence="2">Unannotated protein</fullName>
    </submittedName>
</protein>
<dbReference type="PROSITE" id="PS51273">
    <property type="entry name" value="GATASE_TYPE_1"/>
    <property type="match status" value="1"/>
</dbReference>
<dbReference type="InterPro" id="IPR017926">
    <property type="entry name" value="GATASE"/>
</dbReference>
<dbReference type="InterPro" id="IPR029062">
    <property type="entry name" value="Class_I_gatase-like"/>
</dbReference>
<dbReference type="PANTHER" id="PTHR42695:SF5">
    <property type="entry name" value="GLUTAMINE AMIDOTRANSFERASE YLR126C-RELATED"/>
    <property type="match status" value="1"/>
</dbReference>
<organism evidence="2">
    <name type="scientific">freshwater metagenome</name>
    <dbReference type="NCBI Taxonomy" id="449393"/>
    <lineage>
        <taxon>unclassified sequences</taxon>
        <taxon>metagenomes</taxon>
        <taxon>ecological metagenomes</taxon>
    </lineage>
</organism>
<accession>A0A6J6CY68</accession>
<dbReference type="PANTHER" id="PTHR42695">
    <property type="entry name" value="GLUTAMINE AMIDOTRANSFERASE YLR126C-RELATED"/>
    <property type="match status" value="1"/>
</dbReference>
<dbReference type="EMBL" id="CAEZTB010000065">
    <property type="protein sequence ID" value="CAB4556085.1"/>
    <property type="molecule type" value="Genomic_DNA"/>
</dbReference>
<gene>
    <name evidence="2" type="ORF">UFOPK1581_00483</name>
</gene>
<feature type="domain" description="Glutamine amidotransferase" evidence="1">
    <location>
        <begin position="52"/>
        <end position="178"/>
    </location>
</feature>
<dbReference type="GO" id="GO:0005829">
    <property type="term" value="C:cytosol"/>
    <property type="evidence" value="ECO:0007669"/>
    <property type="project" value="TreeGrafter"/>
</dbReference>
<reference evidence="2" key="1">
    <citation type="submission" date="2020-05" db="EMBL/GenBank/DDBJ databases">
        <authorList>
            <person name="Chiriac C."/>
            <person name="Salcher M."/>
            <person name="Ghai R."/>
            <person name="Kavagutti S V."/>
        </authorList>
    </citation>
    <scope>NUCLEOTIDE SEQUENCE</scope>
</reference>
<dbReference type="InterPro" id="IPR044992">
    <property type="entry name" value="ChyE-like"/>
</dbReference>